<protein>
    <submittedName>
        <fullName evidence="1">Uncharacterized protein</fullName>
    </submittedName>
</protein>
<evidence type="ECO:0000313" key="2">
    <source>
        <dbReference type="Proteomes" id="UP001159405"/>
    </source>
</evidence>
<comment type="caution">
    <text evidence="1">The sequence shown here is derived from an EMBL/GenBank/DDBJ whole genome shotgun (WGS) entry which is preliminary data.</text>
</comment>
<evidence type="ECO:0000313" key="1">
    <source>
        <dbReference type="EMBL" id="CAH3185801.1"/>
    </source>
</evidence>
<dbReference type="EMBL" id="CALNXK010000445">
    <property type="protein sequence ID" value="CAH3185801.1"/>
    <property type="molecule type" value="Genomic_DNA"/>
</dbReference>
<dbReference type="Proteomes" id="UP001159405">
    <property type="component" value="Unassembled WGS sequence"/>
</dbReference>
<dbReference type="SUPFAM" id="SSF52980">
    <property type="entry name" value="Restriction endonuclease-like"/>
    <property type="match status" value="1"/>
</dbReference>
<sequence>MKEGIDMEPRIIERFIKTGNVMGKCGFFISEAHPFLGAKDTLCIPGIYKRNKEKIVLNTNHKYFYQLQQQLFCSKYKQSHLLFQMEFR</sequence>
<dbReference type="InterPro" id="IPR011335">
    <property type="entry name" value="Restrct_endonuc-II-like"/>
</dbReference>
<proteinExistence type="predicted"/>
<gene>
    <name evidence="1" type="ORF">PLOB_00033417</name>
</gene>
<dbReference type="Gene3D" id="3.90.320.10">
    <property type="match status" value="1"/>
</dbReference>
<reference evidence="1 2" key="1">
    <citation type="submission" date="2022-05" db="EMBL/GenBank/DDBJ databases">
        <authorList>
            <consortium name="Genoscope - CEA"/>
            <person name="William W."/>
        </authorList>
    </citation>
    <scope>NUCLEOTIDE SEQUENCE [LARGE SCALE GENOMIC DNA]</scope>
</reference>
<accession>A0ABN8S4Y4</accession>
<name>A0ABN8S4Y4_9CNID</name>
<organism evidence="1 2">
    <name type="scientific">Porites lobata</name>
    <dbReference type="NCBI Taxonomy" id="104759"/>
    <lineage>
        <taxon>Eukaryota</taxon>
        <taxon>Metazoa</taxon>
        <taxon>Cnidaria</taxon>
        <taxon>Anthozoa</taxon>
        <taxon>Hexacorallia</taxon>
        <taxon>Scleractinia</taxon>
        <taxon>Fungiina</taxon>
        <taxon>Poritidae</taxon>
        <taxon>Porites</taxon>
    </lineage>
</organism>
<keyword evidence="2" id="KW-1185">Reference proteome</keyword>
<dbReference type="InterPro" id="IPR011604">
    <property type="entry name" value="PDDEXK-like_dom_sf"/>
</dbReference>